<dbReference type="SUPFAM" id="SSF56655">
    <property type="entry name" value="Carbohydrate phosphatase"/>
    <property type="match status" value="1"/>
</dbReference>
<dbReference type="Pfam" id="PF00459">
    <property type="entry name" value="Inositol_P"/>
    <property type="match status" value="1"/>
</dbReference>
<comment type="cofactor">
    <cofactor evidence="2">
        <name>Mg(2+)</name>
        <dbReference type="ChEBI" id="CHEBI:18420"/>
    </cofactor>
</comment>
<gene>
    <name evidence="3" type="ORF">PVAND_006817</name>
</gene>
<dbReference type="Proteomes" id="UP001107558">
    <property type="component" value="Chromosome 2"/>
</dbReference>
<keyword evidence="4" id="KW-1185">Reference proteome</keyword>
<comment type="similarity">
    <text evidence="1">Belongs to the inositol monophosphatase superfamily.</text>
</comment>
<protein>
    <recommendedName>
        <fullName evidence="5">Inositol monophosphatase</fullName>
    </recommendedName>
</protein>
<dbReference type="Gene3D" id="3.30.540.10">
    <property type="entry name" value="Fructose-1,6-Bisphosphatase, subunit A, domain 1"/>
    <property type="match status" value="1"/>
</dbReference>
<evidence type="ECO:0000313" key="4">
    <source>
        <dbReference type="Proteomes" id="UP001107558"/>
    </source>
</evidence>
<sequence length="94" mass="10930">MINLDECYKLVMELVDEAGKLVAARNSQRKTVHIKSHPTDFVTETDQQVEKLLMNGIREKFPDHQFIGEEETSEGKKLFLLMPRLGLLTRLMER</sequence>
<dbReference type="GO" id="GO:0046872">
    <property type="term" value="F:metal ion binding"/>
    <property type="evidence" value="ECO:0007669"/>
    <property type="project" value="UniProtKB-KW"/>
</dbReference>
<evidence type="ECO:0000313" key="3">
    <source>
        <dbReference type="EMBL" id="KAG5677030.1"/>
    </source>
</evidence>
<dbReference type="PANTHER" id="PTHR20854">
    <property type="entry name" value="INOSITOL MONOPHOSPHATASE"/>
    <property type="match status" value="1"/>
</dbReference>
<feature type="binding site" evidence="2">
    <location>
        <position position="69"/>
    </location>
    <ligand>
        <name>Mg(2+)</name>
        <dbReference type="ChEBI" id="CHEBI:18420"/>
        <label>1</label>
        <note>catalytic</note>
    </ligand>
</feature>
<keyword evidence="2" id="KW-0460">Magnesium</keyword>
<name>A0A9J6C605_POLVA</name>
<organism evidence="3 4">
    <name type="scientific">Polypedilum vanderplanki</name>
    <name type="common">Sleeping chironomid midge</name>
    <dbReference type="NCBI Taxonomy" id="319348"/>
    <lineage>
        <taxon>Eukaryota</taxon>
        <taxon>Metazoa</taxon>
        <taxon>Ecdysozoa</taxon>
        <taxon>Arthropoda</taxon>
        <taxon>Hexapoda</taxon>
        <taxon>Insecta</taxon>
        <taxon>Pterygota</taxon>
        <taxon>Neoptera</taxon>
        <taxon>Endopterygota</taxon>
        <taxon>Diptera</taxon>
        <taxon>Nematocera</taxon>
        <taxon>Chironomoidea</taxon>
        <taxon>Chironomidae</taxon>
        <taxon>Chironominae</taxon>
        <taxon>Polypedilum</taxon>
        <taxon>Polypedilum</taxon>
    </lineage>
</organism>
<dbReference type="PRINTS" id="PR00377">
    <property type="entry name" value="IMPHPHTASES"/>
</dbReference>
<dbReference type="EMBL" id="JADBJN010000002">
    <property type="protein sequence ID" value="KAG5677030.1"/>
    <property type="molecule type" value="Genomic_DNA"/>
</dbReference>
<evidence type="ECO:0000256" key="2">
    <source>
        <dbReference type="PIRSR" id="PIRSR600760-2"/>
    </source>
</evidence>
<evidence type="ECO:0000256" key="1">
    <source>
        <dbReference type="ARBA" id="ARBA00009759"/>
    </source>
</evidence>
<dbReference type="OrthoDB" id="7546058at2759"/>
<keyword evidence="2" id="KW-0479">Metal-binding</keyword>
<comment type="caution">
    <text evidence="3">The sequence shown here is derived from an EMBL/GenBank/DDBJ whole genome shotgun (WGS) entry which is preliminary data.</text>
</comment>
<proteinExistence type="inferred from homology"/>
<dbReference type="PANTHER" id="PTHR20854:SF4">
    <property type="entry name" value="INOSITOL-1-MONOPHOSPHATASE-RELATED"/>
    <property type="match status" value="1"/>
</dbReference>
<dbReference type="InterPro" id="IPR000760">
    <property type="entry name" value="Inositol_monophosphatase-like"/>
</dbReference>
<dbReference type="AlphaFoldDB" id="A0A9J6C605"/>
<dbReference type="GO" id="GO:0007165">
    <property type="term" value="P:signal transduction"/>
    <property type="evidence" value="ECO:0007669"/>
    <property type="project" value="TreeGrafter"/>
</dbReference>
<accession>A0A9J6C605</accession>
<dbReference type="GO" id="GO:0006020">
    <property type="term" value="P:inositol metabolic process"/>
    <property type="evidence" value="ECO:0007669"/>
    <property type="project" value="TreeGrafter"/>
</dbReference>
<reference evidence="3" key="1">
    <citation type="submission" date="2021-03" db="EMBL/GenBank/DDBJ databases">
        <title>Chromosome level genome of the anhydrobiotic midge Polypedilum vanderplanki.</title>
        <authorList>
            <person name="Yoshida Y."/>
            <person name="Kikawada T."/>
            <person name="Gusev O."/>
        </authorList>
    </citation>
    <scope>NUCLEOTIDE SEQUENCE</scope>
    <source>
        <strain evidence="3">NIAS01</strain>
        <tissue evidence="3">Whole body or cell culture</tissue>
    </source>
</reference>
<dbReference type="GO" id="GO:0008934">
    <property type="term" value="F:inositol monophosphate 1-phosphatase activity"/>
    <property type="evidence" value="ECO:0007669"/>
    <property type="project" value="TreeGrafter"/>
</dbReference>
<evidence type="ECO:0008006" key="5">
    <source>
        <dbReference type="Google" id="ProtNLM"/>
    </source>
</evidence>